<dbReference type="OrthoDB" id="18453at2759"/>
<evidence type="ECO:0000256" key="9">
    <source>
        <dbReference type="ARBA" id="ARBA00023328"/>
    </source>
</evidence>
<accession>A0A9P6VFD9</accession>
<evidence type="ECO:0000313" key="12">
    <source>
        <dbReference type="Proteomes" id="UP000785200"/>
    </source>
</evidence>
<keyword evidence="6" id="KW-0995">Kinetochore</keyword>
<dbReference type="GO" id="GO:0000444">
    <property type="term" value="C:MIS12/MIND type complex"/>
    <property type="evidence" value="ECO:0007669"/>
    <property type="project" value="InterPro"/>
</dbReference>
<keyword evidence="12" id="KW-1185">Reference proteome</keyword>
<dbReference type="GO" id="GO:0007059">
    <property type="term" value="P:chromosome segregation"/>
    <property type="evidence" value="ECO:0007669"/>
    <property type="project" value="TreeGrafter"/>
</dbReference>
<dbReference type="Proteomes" id="UP000785200">
    <property type="component" value="Unassembled WGS sequence"/>
</dbReference>
<reference evidence="11" key="1">
    <citation type="submission" date="2019-07" db="EMBL/GenBank/DDBJ databases">
        <title>Hyphodiscus hymeniophilus genome sequencing and assembly.</title>
        <authorList>
            <person name="Kramer G."/>
            <person name="Nodwell J."/>
        </authorList>
    </citation>
    <scope>NUCLEOTIDE SEQUENCE</scope>
    <source>
        <strain evidence="11">ATCC 34498</strain>
    </source>
</reference>
<keyword evidence="7" id="KW-0539">Nucleus</keyword>
<evidence type="ECO:0000313" key="11">
    <source>
        <dbReference type="EMBL" id="KAG0646910.1"/>
    </source>
</evidence>
<feature type="region of interest" description="Disordered" evidence="10">
    <location>
        <begin position="1"/>
        <end position="25"/>
    </location>
</feature>
<dbReference type="EMBL" id="VNKQ01000014">
    <property type="protein sequence ID" value="KAG0646910.1"/>
    <property type="molecule type" value="Genomic_DNA"/>
</dbReference>
<comment type="caution">
    <text evidence="11">The sequence shown here is derived from an EMBL/GenBank/DDBJ whole genome shotgun (WGS) entry which is preliminary data.</text>
</comment>
<keyword evidence="5" id="KW-0498">Mitosis</keyword>
<organism evidence="11 12">
    <name type="scientific">Hyphodiscus hymeniophilus</name>
    <dbReference type="NCBI Taxonomy" id="353542"/>
    <lineage>
        <taxon>Eukaryota</taxon>
        <taxon>Fungi</taxon>
        <taxon>Dikarya</taxon>
        <taxon>Ascomycota</taxon>
        <taxon>Pezizomycotina</taxon>
        <taxon>Leotiomycetes</taxon>
        <taxon>Helotiales</taxon>
        <taxon>Hyphodiscaceae</taxon>
        <taxon>Hyphodiscus</taxon>
    </lineage>
</organism>
<name>A0A9P6VFD9_9HELO</name>
<dbReference type="PANTHER" id="PTHR15459:SF3">
    <property type="entry name" value="POLYAMINE-MODULATED FACTOR 1"/>
    <property type="match status" value="1"/>
</dbReference>
<keyword evidence="9" id="KW-0137">Centromere</keyword>
<dbReference type="GO" id="GO:0051301">
    <property type="term" value="P:cell division"/>
    <property type="evidence" value="ECO:0007669"/>
    <property type="project" value="UniProtKB-KW"/>
</dbReference>
<keyword evidence="3" id="KW-0158">Chromosome</keyword>
<dbReference type="GO" id="GO:0005634">
    <property type="term" value="C:nucleus"/>
    <property type="evidence" value="ECO:0007669"/>
    <property type="project" value="UniProtKB-SubCell"/>
</dbReference>
<evidence type="ECO:0000256" key="3">
    <source>
        <dbReference type="ARBA" id="ARBA00022454"/>
    </source>
</evidence>
<dbReference type="PANTHER" id="PTHR15459">
    <property type="entry name" value="POLYAMINE-MODULATED FACTOR 1"/>
    <property type="match status" value="1"/>
</dbReference>
<keyword evidence="4" id="KW-0132">Cell division</keyword>
<evidence type="ECO:0000256" key="6">
    <source>
        <dbReference type="ARBA" id="ARBA00022838"/>
    </source>
</evidence>
<dbReference type="Pfam" id="PF03980">
    <property type="entry name" value="Nnf1"/>
    <property type="match status" value="1"/>
</dbReference>
<evidence type="ECO:0000256" key="5">
    <source>
        <dbReference type="ARBA" id="ARBA00022776"/>
    </source>
</evidence>
<gene>
    <name evidence="11" type="ORF">D0Z07_6468</name>
</gene>
<evidence type="ECO:0008006" key="13">
    <source>
        <dbReference type="Google" id="ProtNLM"/>
    </source>
</evidence>
<protein>
    <recommendedName>
        <fullName evidence="13">Nnf1-domain-containing protein</fullName>
    </recommendedName>
</protein>
<sequence>MPSADPTQSPSPPPSAPTANTPGPRAQAFIKLCNDALSKTLRSVSYDSFAACFPLIASQAPEALRTVHNMSRRGRGDGEETLRSKQDEFQRIIEEKSVVTNLNKLDDLVTDAKRRKARATSDEPPIPPHTLPASTIISAHLAPLQASQQSQLNAKIQTISSQNAGLVKTLTAQRSEIESLVGMLEGVVRDLEQAGGLLQAEGGQLAQGAREAEVAMAEV</sequence>
<evidence type="ECO:0000256" key="1">
    <source>
        <dbReference type="ARBA" id="ARBA00004123"/>
    </source>
</evidence>
<dbReference type="InterPro" id="IPR007128">
    <property type="entry name" value="PMF1/Nnf1"/>
</dbReference>
<evidence type="ECO:0000256" key="7">
    <source>
        <dbReference type="ARBA" id="ARBA00023242"/>
    </source>
</evidence>
<proteinExistence type="predicted"/>
<evidence type="ECO:0000256" key="2">
    <source>
        <dbReference type="ARBA" id="ARBA00004629"/>
    </source>
</evidence>
<evidence type="ECO:0000256" key="8">
    <source>
        <dbReference type="ARBA" id="ARBA00023306"/>
    </source>
</evidence>
<evidence type="ECO:0000256" key="10">
    <source>
        <dbReference type="SAM" id="MobiDB-lite"/>
    </source>
</evidence>
<dbReference type="AlphaFoldDB" id="A0A9P6VFD9"/>
<keyword evidence="8" id="KW-0131">Cell cycle</keyword>
<comment type="subcellular location">
    <subcellularLocation>
        <location evidence="2">Chromosome</location>
        <location evidence="2">Centromere</location>
        <location evidence="2">Kinetochore</location>
    </subcellularLocation>
    <subcellularLocation>
        <location evidence="1">Nucleus</location>
    </subcellularLocation>
</comment>
<evidence type="ECO:0000256" key="4">
    <source>
        <dbReference type="ARBA" id="ARBA00022618"/>
    </source>
</evidence>